<keyword evidence="7" id="KW-0653">Protein transport</keyword>
<evidence type="ECO:0000259" key="12">
    <source>
        <dbReference type="PROSITE" id="PS52015"/>
    </source>
</evidence>
<dbReference type="Proteomes" id="UP000196005">
    <property type="component" value="Chromosome"/>
</dbReference>
<dbReference type="KEGG" id="suls:Sdiek1_2663"/>
<accession>A0A1Y0HP03</accession>
<keyword evidence="4" id="KW-1003">Cell membrane</keyword>
<evidence type="ECO:0000256" key="10">
    <source>
        <dbReference type="SAM" id="MobiDB-lite"/>
    </source>
</evidence>
<evidence type="ECO:0000313" key="14">
    <source>
        <dbReference type="Proteomes" id="UP000196005"/>
    </source>
</evidence>
<dbReference type="Pfam" id="PF03544">
    <property type="entry name" value="TonB_C"/>
    <property type="match status" value="1"/>
</dbReference>
<keyword evidence="8 11" id="KW-1133">Transmembrane helix</keyword>
<gene>
    <name evidence="13" type="ORF">Sdiek1_2663</name>
</gene>
<evidence type="ECO:0000256" key="4">
    <source>
        <dbReference type="ARBA" id="ARBA00022475"/>
    </source>
</evidence>
<feature type="transmembrane region" description="Helical" evidence="11">
    <location>
        <begin position="6"/>
        <end position="25"/>
    </location>
</feature>
<evidence type="ECO:0000256" key="1">
    <source>
        <dbReference type="ARBA" id="ARBA00004383"/>
    </source>
</evidence>
<reference evidence="14" key="1">
    <citation type="submission" date="2017-05" db="EMBL/GenBank/DDBJ databases">
        <title>Dechlorination kinetics govern the competition between two new strains of the genus Sulfurospirillum.</title>
        <authorList>
            <person name="Buttet G.F."/>
            <person name="Murray A.M."/>
            <person name="Goris T."/>
            <person name="Burion M."/>
            <person name="Lin B."/>
            <person name="Rolle M."/>
            <person name="Maillard J."/>
        </authorList>
    </citation>
    <scope>NUCLEOTIDE SEQUENCE [LARGE SCALE GENOMIC DNA]</scope>
    <source>
        <strain evidence="14">SL2-1</strain>
    </source>
</reference>
<organism evidence="13 14">
    <name type="scientific">Sulfurospirillum diekertiae</name>
    <dbReference type="NCBI Taxonomy" id="1854492"/>
    <lineage>
        <taxon>Bacteria</taxon>
        <taxon>Pseudomonadati</taxon>
        <taxon>Campylobacterota</taxon>
        <taxon>Epsilonproteobacteria</taxon>
        <taxon>Campylobacterales</taxon>
        <taxon>Sulfurospirillaceae</taxon>
        <taxon>Sulfurospirillum</taxon>
    </lineage>
</organism>
<evidence type="ECO:0000256" key="5">
    <source>
        <dbReference type="ARBA" id="ARBA00022519"/>
    </source>
</evidence>
<keyword evidence="9 11" id="KW-0472">Membrane</keyword>
<keyword evidence="3" id="KW-0813">Transport</keyword>
<name>A0A1Y0HP03_9BACT</name>
<dbReference type="GO" id="GO:0055085">
    <property type="term" value="P:transmembrane transport"/>
    <property type="evidence" value="ECO:0007669"/>
    <property type="project" value="InterPro"/>
</dbReference>
<dbReference type="NCBIfam" id="TIGR01352">
    <property type="entry name" value="tonB_Cterm"/>
    <property type="match status" value="1"/>
</dbReference>
<proteinExistence type="inferred from homology"/>
<feature type="domain" description="TonB C-terminal" evidence="12">
    <location>
        <begin position="141"/>
        <end position="231"/>
    </location>
</feature>
<dbReference type="EMBL" id="CP021416">
    <property type="protein sequence ID" value="ARU49811.1"/>
    <property type="molecule type" value="Genomic_DNA"/>
</dbReference>
<dbReference type="PANTHER" id="PTHR33446:SF2">
    <property type="entry name" value="PROTEIN TONB"/>
    <property type="match status" value="1"/>
</dbReference>
<dbReference type="PROSITE" id="PS52015">
    <property type="entry name" value="TONB_CTD"/>
    <property type="match status" value="1"/>
</dbReference>
<comment type="similarity">
    <text evidence="2">Belongs to the TonB family.</text>
</comment>
<dbReference type="InterPro" id="IPR006260">
    <property type="entry name" value="TonB/TolA_C"/>
</dbReference>
<keyword evidence="6 11" id="KW-0812">Transmembrane</keyword>
<evidence type="ECO:0000256" key="7">
    <source>
        <dbReference type="ARBA" id="ARBA00022927"/>
    </source>
</evidence>
<dbReference type="SUPFAM" id="SSF74653">
    <property type="entry name" value="TolA/TonB C-terminal domain"/>
    <property type="match status" value="1"/>
</dbReference>
<dbReference type="GO" id="GO:0098797">
    <property type="term" value="C:plasma membrane protein complex"/>
    <property type="evidence" value="ECO:0007669"/>
    <property type="project" value="TreeGrafter"/>
</dbReference>
<evidence type="ECO:0000256" key="8">
    <source>
        <dbReference type="ARBA" id="ARBA00022989"/>
    </source>
</evidence>
<evidence type="ECO:0000256" key="6">
    <source>
        <dbReference type="ARBA" id="ARBA00022692"/>
    </source>
</evidence>
<evidence type="ECO:0000256" key="11">
    <source>
        <dbReference type="SAM" id="Phobius"/>
    </source>
</evidence>
<keyword evidence="14" id="KW-1185">Reference proteome</keyword>
<dbReference type="PANTHER" id="PTHR33446">
    <property type="entry name" value="PROTEIN TONB-RELATED"/>
    <property type="match status" value="1"/>
</dbReference>
<sequence length="231" mass="25363">MKASHFFAASLGTLFLHVMIAYALFMGSMMIPKPVIREFVVTQVSFLDEPKPTPAAEEIKHEVPLEPVKPEPIVEKNLKKKVQKEPVKTVPIQKHIQEPIVSSAPSSDSFVEQTAEAPASAKTQEKASVSSSHQSDDLLSIYLAKVRHKIQESLRYPSMAKKMGLEGEAVVQFLIHSNGMVDASSIKIAKSSGKAILDRNAIDAVLDAIPFELPPKEELEIAIPVVFKLKS</sequence>
<feature type="compositionally biased region" description="Polar residues" evidence="10">
    <location>
        <begin position="103"/>
        <end position="112"/>
    </location>
</feature>
<feature type="region of interest" description="Disordered" evidence="10">
    <location>
        <begin position="103"/>
        <end position="131"/>
    </location>
</feature>
<evidence type="ECO:0000256" key="2">
    <source>
        <dbReference type="ARBA" id="ARBA00006555"/>
    </source>
</evidence>
<evidence type="ECO:0000256" key="3">
    <source>
        <dbReference type="ARBA" id="ARBA00022448"/>
    </source>
</evidence>
<keyword evidence="5" id="KW-0997">Cell inner membrane</keyword>
<evidence type="ECO:0000313" key="13">
    <source>
        <dbReference type="EMBL" id="ARU49811.1"/>
    </source>
</evidence>
<comment type="subcellular location">
    <subcellularLocation>
        <location evidence="1">Cell inner membrane</location>
        <topology evidence="1">Single-pass membrane protein</topology>
        <orientation evidence="1">Periplasmic side</orientation>
    </subcellularLocation>
</comment>
<evidence type="ECO:0000256" key="9">
    <source>
        <dbReference type="ARBA" id="ARBA00023136"/>
    </source>
</evidence>
<dbReference type="AlphaFoldDB" id="A0A1Y0HP03"/>
<dbReference type="GO" id="GO:0015031">
    <property type="term" value="P:protein transport"/>
    <property type="evidence" value="ECO:0007669"/>
    <property type="project" value="UniProtKB-KW"/>
</dbReference>
<dbReference type="RefSeq" id="WP_087439497.1">
    <property type="nucleotide sequence ID" value="NZ_CP021416.1"/>
</dbReference>
<protein>
    <recommendedName>
        <fullName evidence="12">TonB C-terminal domain-containing protein</fullName>
    </recommendedName>
</protein>
<dbReference type="InterPro" id="IPR037682">
    <property type="entry name" value="TonB_C"/>
</dbReference>
<dbReference type="GO" id="GO:0031992">
    <property type="term" value="F:energy transducer activity"/>
    <property type="evidence" value="ECO:0007669"/>
    <property type="project" value="TreeGrafter"/>
</dbReference>
<dbReference type="InterPro" id="IPR051045">
    <property type="entry name" value="TonB-dependent_transducer"/>
</dbReference>
<dbReference type="Gene3D" id="3.30.1150.10">
    <property type="match status" value="1"/>
</dbReference>